<dbReference type="Proteomes" id="UP000236305">
    <property type="component" value="Unassembled WGS sequence"/>
</dbReference>
<feature type="region of interest" description="Disordered" evidence="1">
    <location>
        <begin position="1"/>
        <end position="54"/>
    </location>
</feature>
<gene>
    <name evidence="2" type="ORF">BJF96_g6864</name>
</gene>
<accession>A0AA45AK54</accession>
<dbReference type="EMBL" id="MPSH01000024">
    <property type="protein sequence ID" value="PNH29720.1"/>
    <property type="molecule type" value="Genomic_DNA"/>
</dbReference>
<organism evidence="2 3">
    <name type="scientific">Verticillium dahliae</name>
    <name type="common">Verticillium wilt</name>
    <dbReference type="NCBI Taxonomy" id="27337"/>
    <lineage>
        <taxon>Eukaryota</taxon>
        <taxon>Fungi</taxon>
        <taxon>Dikarya</taxon>
        <taxon>Ascomycota</taxon>
        <taxon>Pezizomycotina</taxon>
        <taxon>Sordariomycetes</taxon>
        <taxon>Hypocreomycetidae</taxon>
        <taxon>Glomerellales</taxon>
        <taxon>Plectosphaerellaceae</taxon>
        <taxon>Verticillium</taxon>
    </lineage>
</organism>
<comment type="caution">
    <text evidence="2">The sequence shown here is derived from an EMBL/GenBank/DDBJ whole genome shotgun (WGS) entry which is preliminary data.</text>
</comment>
<feature type="compositionally biased region" description="Basic and acidic residues" evidence="1">
    <location>
        <begin position="37"/>
        <end position="54"/>
    </location>
</feature>
<reference evidence="2 3" key="1">
    <citation type="submission" date="2017-12" db="EMBL/GenBank/DDBJ databases">
        <title>Comparative genomics yields insights into virulence evolution of Verticillium dahliae.</title>
        <authorList>
            <person name="Fan R."/>
            <person name="Armitage A.D."/>
            <person name="Cascant-Lopez E."/>
            <person name="Sobczyk M."/>
            <person name="Cockerton H.M."/>
            <person name="Harrison R.J."/>
        </authorList>
    </citation>
    <scope>NUCLEOTIDE SEQUENCE [LARGE SCALE GENOMIC DNA]</scope>
    <source>
        <strain evidence="2 3">12008</strain>
    </source>
</reference>
<evidence type="ECO:0000313" key="3">
    <source>
        <dbReference type="Proteomes" id="UP000236305"/>
    </source>
</evidence>
<sequence>MPLIDAGARPEETVSLPSPMGAKPAAVVTPEPEEDPEAHRGHVRAAKEDCARHA</sequence>
<protein>
    <submittedName>
        <fullName evidence="2">Uncharacterized protein</fullName>
    </submittedName>
</protein>
<proteinExistence type="predicted"/>
<evidence type="ECO:0000313" key="2">
    <source>
        <dbReference type="EMBL" id="PNH29720.1"/>
    </source>
</evidence>
<dbReference type="AlphaFoldDB" id="A0AA45AK54"/>
<name>A0AA45AK54_VERDA</name>
<evidence type="ECO:0000256" key="1">
    <source>
        <dbReference type="SAM" id="MobiDB-lite"/>
    </source>
</evidence>